<keyword evidence="8" id="KW-1185">Reference proteome</keyword>
<dbReference type="PANTHER" id="PTHR11241">
    <property type="entry name" value="DEOXYURIDINE 5'-TRIPHOSPHATE NUCLEOTIDOHYDROLASE"/>
    <property type="match status" value="1"/>
</dbReference>
<dbReference type="EMBL" id="JBBMFE010000008">
    <property type="protein sequence ID" value="MEQ2472781.1"/>
    <property type="molecule type" value="Genomic_DNA"/>
</dbReference>
<evidence type="ECO:0000259" key="6">
    <source>
        <dbReference type="Pfam" id="PF00692"/>
    </source>
</evidence>
<keyword evidence="3" id="KW-0378">Hydrolase</keyword>
<dbReference type="SUPFAM" id="SSF51283">
    <property type="entry name" value="dUTPase-like"/>
    <property type="match status" value="1"/>
</dbReference>
<gene>
    <name evidence="7" type="ORF">WMO29_09835</name>
</gene>
<proteinExistence type="inferred from homology"/>
<accession>A0ABV1FI80</accession>
<dbReference type="InterPro" id="IPR033704">
    <property type="entry name" value="dUTPase_trimeric"/>
</dbReference>
<sequence>MTKTIKIKYFTDKIEKLAYIGGKSDWVDLRSAEDVTLKKGEFKLIPLGIAMELPKGYEAHVVPRSSTYKNFGVIQTNHMGVIDETYCGDNDQWFMPVLAMRDTRIHVNDRICQFRIMEHQPELVFEETEILGHADRGGHGSTGKA</sequence>
<dbReference type="InterPro" id="IPR029054">
    <property type="entry name" value="dUTPase-like"/>
</dbReference>
<dbReference type="EC" id="3.6.1.23" evidence="2"/>
<feature type="domain" description="dUTPase-like" evidence="6">
    <location>
        <begin position="28"/>
        <end position="140"/>
    </location>
</feature>
<evidence type="ECO:0000256" key="1">
    <source>
        <dbReference type="ARBA" id="ARBA00006581"/>
    </source>
</evidence>
<evidence type="ECO:0000256" key="4">
    <source>
        <dbReference type="ARBA" id="ARBA00023080"/>
    </source>
</evidence>
<dbReference type="Pfam" id="PF00692">
    <property type="entry name" value="dUTPase"/>
    <property type="match status" value="1"/>
</dbReference>
<dbReference type="PANTHER" id="PTHR11241:SF0">
    <property type="entry name" value="DEOXYURIDINE 5'-TRIPHOSPHATE NUCLEOTIDOHYDROLASE"/>
    <property type="match status" value="1"/>
</dbReference>
<name>A0ABV1FI80_9FIRM</name>
<comment type="caution">
    <text evidence="7">The sequence shown here is derived from an EMBL/GenBank/DDBJ whole genome shotgun (WGS) entry which is preliminary data.</text>
</comment>
<dbReference type="InterPro" id="IPR008181">
    <property type="entry name" value="dUTPase"/>
</dbReference>
<evidence type="ECO:0000256" key="2">
    <source>
        <dbReference type="ARBA" id="ARBA00012379"/>
    </source>
</evidence>
<reference evidence="7 8" key="1">
    <citation type="submission" date="2024-03" db="EMBL/GenBank/DDBJ databases">
        <title>Human intestinal bacterial collection.</title>
        <authorList>
            <person name="Pauvert C."/>
            <person name="Hitch T.C.A."/>
            <person name="Clavel T."/>
        </authorList>
    </citation>
    <scope>NUCLEOTIDE SEQUENCE [LARGE SCALE GENOMIC DNA]</scope>
    <source>
        <strain evidence="7 8">CLA-AA-H132</strain>
    </source>
</reference>
<evidence type="ECO:0000313" key="7">
    <source>
        <dbReference type="EMBL" id="MEQ2472781.1"/>
    </source>
</evidence>
<protein>
    <recommendedName>
        <fullName evidence="2">dUTP diphosphatase</fullName>
        <ecNumber evidence="2">3.6.1.23</ecNumber>
    </recommendedName>
</protein>
<keyword evidence="4" id="KW-0546">Nucleotide metabolism</keyword>
<dbReference type="InterPro" id="IPR036157">
    <property type="entry name" value="dUTPase-like_sf"/>
</dbReference>
<dbReference type="Proteomes" id="UP001438008">
    <property type="component" value="Unassembled WGS sequence"/>
</dbReference>
<dbReference type="RefSeq" id="WP_349164646.1">
    <property type="nucleotide sequence ID" value="NZ_JBBMFE010000008.1"/>
</dbReference>
<evidence type="ECO:0000313" key="8">
    <source>
        <dbReference type="Proteomes" id="UP001438008"/>
    </source>
</evidence>
<comment type="catalytic activity">
    <reaction evidence="5">
        <text>dUTP + H2O = dUMP + diphosphate + H(+)</text>
        <dbReference type="Rhea" id="RHEA:10248"/>
        <dbReference type="ChEBI" id="CHEBI:15377"/>
        <dbReference type="ChEBI" id="CHEBI:15378"/>
        <dbReference type="ChEBI" id="CHEBI:33019"/>
        <dbReference type="ChEBI" id="CHEBI:61555"/>
        <dbReference type="ChEBI" id="CHEBI:246422"/>
        <dbReference type="EC" id="3.6.1.23"/>
    </reaction>
</comment>
<dbReference type="Gene3D" id="2.70.40.10">
    <property type="match status" value="1"/>
</dbReference>
<organism evidence="7 8">
    <name type="scientific">Laedolimicola intestinihominis</name>
    <dbReference type="NCBI Taxonomy" id="3133166"/>
    <lineage>
        <taxon>Bacteria</taxon>
        <taxon>Bacillati</taxon>
        <taxon>Bacillota</taxon>
        <taxon>Clostridia</taxon>
        <taxon>Lachnospirales</taxon>
        <taxon>Lachnospiraceae</taxon>
        <taxon>Laedolimicola</taxon>
    </lineage>
</organism>
<dbReference type="CDD" id="cd07557">
    <property type="entry name" value="trimeric_dUTPase"/>
    <property type="match status" value="1"/>
</dbReference>
<evidence type="ECO:0000256" key="5">
    <source>
        <dbReference type="ARBA" id="ARBA00047686"/>
    </source>
</evidence>
<evidence type="ECO:0000256" key="3">
    <source>
        <dbReference type="ARBA" id="ARBA00022801"/>
    </source>
</evidence>
<comment type="similarity">
    <text evidence="1">Belongs to the dUTPase family.</text>
</comment>